<dbReference type="InterPro" id="IPR029058">
    <property type="entry name" value="AB_hydrolase_fold"/>
</dbReference>
<comment type="caution">
    <text evidence="3">The sequence shown here is derived from an EMBL/GenBank/DDBJ whole genome shotgun (WGS) entry which is preliminary data.</text>
</comment>
<dbReference type="AlphaFoldDB" id="A0A8H3CIJ6"/>
<feature type="domain" description="Alpha/beta hydrolase fold-3" evidence="2">
    <location>
        <begin position="38"/>
        <end position="258"/>
    </location>
</feature>
<dbReference type="GO" id="GO:0016787">
    <property type="term" value="F:hydrolase activity"/>
    <property type="evidence" value="ECO:0007669"/>
    <property type="project" value="UniProtKB-KW"/>
</dbReference>
<protein>
    <recommendedName>
        <fullName evidence="2">Alpha/beta hydrolase fold-3 domain-containing protein</fullName>
    </recommendedName>
</protein>
<evidence type="ECO:0000259" key="2">
    <source>
        <dbReference type="Pfam" id="PF07859"/>
    </source>
</evidence>
<gene>
    <name evidence="3" type="ORF">RDB_LOCUS124431</name>
</gene>
<keyword evidence="1" id="KW-0378">Hydrolase</keyword>
<dbReference type="Gene3D" id="3.40.50.1820">
    <property type="entry name" value="alpha/beta hydrolase"/>
    <property type="match status" value="1"/>
</dbReference>
<sequence>MGSRLPVRDLTIPGTPPVNVRVFTPPGERPASGWPVLAYFHGGGWVLGNIDTENSFSARTCLTAKCVVVSVDYRLAPEHVFPAAVDDSWATVEWIYEHGAAELGIDPSKIAVGGSSAGGNLSAVMTQRAVQRSPPLPIKYQVLIVPVTDNTVQEDGSSLLPTHHESWVKWKNTTPLTPEKMLWFRDYYLPDKSKRTHVDASPLFQKDAQVWSKLPDAWVGVAALDILRSEGEAYAQKLKEAGKNVDLVVYPGAPHTIMAMDEAITIGFQLGEDAAKALHKAFYSS</sequence>
<evidence type="ECO:0000256" key="1">
    <source>
        <dbReference type="ARBA" id="ARBA00022801"/>
    </source>
</evidence>
<dbReference type="InterPro" id="IPR050300">
    <property type="entry name" value="GDXG_lipolytic_enzyme"/>
</dbReference>
<proteinExistence type="predicted"/>
<name>A0A8H3CIJ6_9AGAM</name>
<dbReference type="PANTHER" id="PTHR48081:SF8">
    <property type="entry name" value="ALPHA_BETA HYDROLASE FOLD-3 DOMAIN-CONTAINING PROTEIN-RELATED"/>
    <property type="match status" value="1"/>
</dbReference>
<dbReference type="Pfam" id="PF07859">
    <property type="entry name" value="Abhydrolase_3"/>
    <property type="match status" value="1"/>
</dbReference>
<evidence type="ECO:0000313" key="4">
    <source>
        <dbReference type="Proteomes" id="UP000663888"/>
    </source>
</evidence>
<dbReference type="InterPro" id="IPR013094">
    <property type="entry name" value="AB_hydrolase_3"/>
</dbReference>
<dbReference type="SUPFAM" id="SSF53474">
    <property type="entry name" value="alpha/beta-Hydrolases"/>
    <property type="match status" value="1"/>
</dbReference>
<reference evidence="3" key="1">
    <citation type="submission" date="2021-01" db="EMBL/GenBank/DDBJ databases">
        <authorList>
            <person name="Kaushik A."/>
        </authorList>
    </citation>
    <scope>NUCLEOTIDE SEQUENCE</scope>
    <source>
        <strain evidence="3">AG4-R118</strain>
    </source>
</reference>
<accession>A0A8H3CIJ6</accession>
<dbReference type="PANTHER" id="PTHR48081">
    <property type="entry name" value="AB HYDROLASE SUPERFAMILY PROTEIN C4A8.06C"/>
    <property type="match status" value="1"/>
</dbReference>
<organism evidence="3 4">
    <name type="scientific">Rhizoctonia solani</name>
    <dbReference type="NCBI Taxonomy" id="456999"/>
    <lineage>
        <taxon>Eukaryota</taxon>
        <taxon>Fungi</taxon>
        <taxon>Dikarya</taxon>
        <taxon>Basidiomycota</taxon>
        <taxon>Agaricomycotina</taxon>
        <taxon>Agaricomycetes</taxon>
        <taxon>Cantharellales</taxon>
        <taxon>Ceratobasidiaceae</taxon>
        <taxon>Rhizoctonia</taxon>
    </lineage>
</organism>
<dbReference type="Proteomes" id="UP000663888">
    <property type="component" value="Unassembled WGS sequence"/>
</dbReference>
<evidence type="ECO:0000313" key="3">
    <source>
        <dbReference type="EMBL" id="CAE6480731.1"/>
    </source>
</evidence>
<dbReference type="EMBL" id="CAJMWX010001319">
    <property type="protein sequence ID" value="CAE6480731.1"/>
    <property type="molecule type" value="Genomic_DNA"/>
</dbReference>